<sequence length="289" mass="31915">MAIRLLVALIALGLLHWQPRLAHWRNDGGFRRWVDQLNDTNGTGRVVLALLLPLALCALAIWLLHLLPLADLLQLLFALAVLLFCCGPHAFEADLEAILAAPDGASREAAAQALGEDGEQVPWSAAELGEATVYAALRRRFGVLFWFFLFGPLGALLYRLTRALGHDDTLRLDGEARTTSHHLANALDWLPAQLLVFTLALVGHWDAVIGAWRRWHQQALPNGWYREGPGFLGAAARADIQVDIEGGEGYAEERSDVLLELRRLRSALLRALLAWLSMVALIVIGGWLR</sequence>
<reference evidence="2 3" key="1">
    <citation type="submission" date="2024-06" db="EMBL/GenBank/DDBJ databases">
        <authorList>
            <person name="Woo H."/>
        </authorList>
    </citation>
    <scope>NUCLEOTIDE SEQUENCE [LARGE SCALE GENOMIC DNA]</scope>
    <source>
        <strain evidence="2 3">Si-c</strain>
    </source>
</reference>
<keyword evidence="1" id="KW-0472">Membrane</keyword>
<organism evidence="2 3">
    <name type="scientific">Rhodanobacter lycopersici</name>
    <dbReference type="NCBI Taxonomy" id="3162487"/>
    <lineage>
        <taxon>Bacteria</taxon>
        <taxon>Pseudomonadati</taxon>
        <taxon>Pseudomonadota</taxon>
        <taxon>Gammaproteobacteria</taxon>
        <taxon>Lysobacterales</taxon>
        <taxon>Rhodanobacteraceae</taxon>
        <taxon>Rhodanobacter</taxon>
    </lineage>
</organism>
<dbReference type="EMBL" id="JBFOHK010000002">
    <property type="protein sequence ID" value="MEW9571752.1"/>
    <property type="molecule type" value="Genomic_DNA"/>
</dbReference>
<dbReference type="InterPro" id="IPR052966">
    <property type="entry name" value="Beta-lactamase_Reg"/>
</dbReference>
<feature type="transmembrane region" description="Helical" evidence="1">
    <location>
        <begin position="46"/>
        <end position="65"/>
    </location>
</feature>
<gene>
    <name evidence="2" type="ORF">ABQJ54_08305</name>
</gene>
<feature type="transmembrane region" description="Helical" evidence="1">
    <location>
        <begin position="143"/>
        <end position="161"/>
    </location>
</feature>
<name>A0ABV3QD82_9GAMM</name>
<dbReference type="PANTHER" id="PTHR38684:SF1">
    <property type="entry name" value="PROTEIN AMPE"/>
    <property type="match status" value="1"/>
</dbReference>
<dbReference type="RefSeq" id="WP_367853829.1">
    <property type="nucleotide sequence ID" value="NZ_JBFOHK010000002.1"/>
</dbReference>
<dbReference type="PANTHER" id="PTHR38684">
    <property type="entry name" value="PROTEIN AMPE"/>
    <property type="match status" value="1"/>
</dbReference>
<dbReference type="Proteomes" id="UP001556220">
    <property type="component" value="Unassembled WGS sequence"/>
</dbReference>
<protein>
    <submittedName>
        <fullName evidence="2">Beta-lactamase induction protein</fullName>
    </submittedName>
</protein>
<feature type="transmembrane region" description="Helical" evidence="1">
    <location>
        <begin position="267"/>
        <end position="288"/>
    </location>
</feature>
<evidence type="ECO:0000256" key="1">
    <source>
        <dbReference type="SAM" id="Phobius"/>
    </source>
</evidence>
<feature type="transmembrane region" description="Helical" evidence="1">
    <location>
        <begin position="72"/>
        <end position="91"/>
    </location>
</feature>
<evidence type="ECO:0000313" key="3">
    <source>
        <dbReference type="Proteomes" id="UP001556220"/>
    </source>
</evidence>
<keyword evidence="1" id="KW-1133">Transmembrane helix</keyword>
<comment type="caution">
    <text evidence="2">The sequence shown here is derived from an EMBL/GenBank/DDBJ whole genome shotgun (WGS) entry which is preliminary data.</text>
</comment>
<accession>A0ABV3QD82</accession>
<keyword evidence="1" id="KW-0812">Transmembrane</keyword>
<proteinExistence type="predicted"/>
<keyword evidence="3" id="KW-1185">Reference proteome</keyword>
<evidence type="ECO:0000313" key="2">
    <source>
        <dbReference type="EMBL" id="MEW9571752.1"/>
    </source>
</evidence>